<keyword evidence="5 7" id="KW-0472">Membrane</keyword>
<dbReference type="InterPro" id="IPR003838">
    <property type="entry name" value="ABC3_permease_C"/>
</dbReference>
<reference evidence="10 11" key="1">
    <citation type="submission" date="2015-12" db="EMBL/GenBank/DDBJ databases">
        <title>Haloprofundus marisrubri gen. nov., sp. nov., an extremely halophilic archaeon isolated from the Discovery deep brine-seawater interface in the Red Sea.</title>
        <authorList>
            <person name="Zhang G."/>
            <person name="Stingl U."/>
            <person name="Rashid M."/>
        </authorList>
    </citation>
    <scope>NUCLEOTIDE SEQUENCE [LARGE SCALE GENOMIC DNA]</scope>
    <source>
        <strain evidence="10 11">SB9</strain>
    </source>
</reference>
<dbReference type="Proteomes" id="UP000054387">
    <property type="component" value="Unassembled WGS sequence"/>
</dbReference>
<dbReference type="InterPro" id="IPR050250">
    <property type="entry name" value="Macrolide_Exporter_MacB"/>
</dbReference>
<feature type="transmembrane region" description="Helical" evidence="7">
    <location>
        <begin position="306"/>
        <end position="330"/>
    </location>
</feature>
<dbReference type="PANTHER" id="PTHR30572:SF4">
    <property type="entry name" value="ABC TRANSPORTER PERMEASE YTRF"/>
    <property type="match status" value="1"/>
</dbReference>
<proteinExistence type="inferred from homology"/>
<evidence type="ECO:0000256" key="5">
    <source>
        <dbReference type="ARBA" id="ARBA00023136"/>
    </source>
</evidence>
<gene>
    <name evidence="10" type="ORF">AUR64_18220</name>
</gene>
<dbReference type="OrthoDB" id="11469at2157"/>
<feature type="domain" description="ABC3 transporter permease C-terminal" evidence="8">
    <location>
        <begin position="256"/>
        <end position="371"/>
    </location>
</feature>
<keyword evidence="2" id="KW-1003">Cell membrane</keyword>
<evidence type="ECO:0000256" key="3">
    <source>
        <dbReference type="ARBA" id="ARBA00022692"/>
    </source>
</evidence>
<feature type="domain" description="MacB-like periplasmic core" evidence="9">
    <location>
        <begin position="26"/>
        <end position="220"/>
    </location>
</feature>
<comment type="subcellular location">
    <subcellularLocation>
        <location evidence="1">Cell membrane</location>
        <topology evidence="1">Multi-pass membrane protein</topology>
    </subcellularLocation>
</comment>
<evidence type="ECO:0000313" key="11">
    <source>
        <dbReference type="Proteomes" id="UP000054387"/>
    </source>
</evidence>
<evidence type="ECO:0000256" key="6">
    <source>
        <dbReference type="ARBA" id="ARBA00038076"/>
    </source>
</evidence>
<dbReference type="GO" id="GO:0022857">
    <property type="term" value="F:transmembrane transporter activity"/>
    <property type="evidence" value="ECO:0007669"/>
    <property type="project" value="TreeGrafter"/>
</dbReference>
<evidence type="ECO:0000313" key="10">
    <source>
        <dbReference type="EMBL" id="KTG08605.1"/>
    </source>
</evidence>
<keyword evidence="4 7" id="KW-1133">Transmembrane helix</keyword>
<dbReference type="GO" id="GO:0005886">
    <property type="term" value="C:plasma membrane"/>
    <property type="evidence" value="ECO:0007669"/>
    <property type="project" value="UniProtKB-SubCell"/>
</dbReference>
<evidence type="ECO:0000256" key="7">
    <source>
        <dbReference type="SAM" id="Phobius"/>
    </source>
</evidence>
<comment type="caution">
    <text evidence="10">The sequence shown here is derived from an EMBL/GenBank/DDBJ whole genome shotgun (WGS) entry which is preliminary data.</text>
</comment>
<dbReference type="InterPro" id="IPR025857">
    <property type="entry name" value="MacB_PCD"/>
</dbReference>
<evidence type="ECO:0000256" key="2">
    <source>
        <dbReference type="ARBA" id="ARBA00022475"/>
    </source>
</evidence>
<comment type="similarity">
    <text evidence="6">Belongs to the ABC-4 integral membrane protein family.</text>
</comment>
<sequence length="378" mass="40201">MFDALWRRFPIVLMARRNLTRARTRSALAIAAIVIGVVAIATLGIAGVAFKDAQFETLGSIGSDLQVFAGEDNDEGYLTDADIREIERATSGADLVPLKQRNADLAVGRSDGGVTVYGVENPRELYTVRDGSIPGNWRRGALVGATLADRYGLEPGNKLELDGETYRVAAVLEDEGQAAVASPNEAVVLPATAFESEGYAQVVVRSDNVDQANESAMAIRDAFNGREQQISVFERGEVSEQIDQAFAQVNLFLVGLGAISLVVAGVSIANVMLMSAIERREEIGVLRAVGYERSDVLRIMLTEATLLGVVGAFVGVLVSLGLGLVINNALLGDPLAFTTEGLRYALLGFVFGVAASALGGLYPAWKASRQRPVEALRG</sequence>
<feature type="transmembrane region" description="Helical" evidence="7">
    <location>
        <begin position="251"/>
        <end position="273"/>
    </location>
</feature>
<dbReference type="STRING" id="1514971.AUR64_18220"/>
<evidence type="ECO:0000256" key="1">
    <source>
        <dbReference type="ARBA" id="ARBA00004651"/>
    </source>
</evidence>
<dbReference type="EMBL" id="LOPU01000030">
    <property type="protein sequence ID" value="KTG08605.1"/>
    <property type="molecule type" value="Genomic_DNA"/>
</dbReference>
<feature type="transmembrane region" description="Helical" evidence="7">
    <location>
        <begin position="342"/>
        <end position="362"/>
    </location>
</feature>
<accession>A0A0W1R663</accession>
<evidence type="ECO:0000259" key="9">
    <source>
        <dbReference type="Pfam" id="PF12704"/>
    </source>
</evidence>
<dbReference type="Pfam" id="PF02687">
    <property type="entry name" value="FtsX"/>
    <property type="match status" value="1"/>
</dbReference>
<name>A0A0W1R663_9EURY</name>
<dbReference type="RefSeq" id="WP_058582888.1">
    <property type="nucleotide sequence ID" value="NZ_LOPU01000030.1"/>
</dbReference>
<keyword evidence="11" id="KW-1185">Reference proteome</keyword>
<evidence type="ECO:0008006" key="12">
    <source>
        <dbReference type="Google" id="ProtNLM"/>
    </source>
</evidence>
<keyword evidence="3 7" id="KW-0812">Transmembrane</keyword>
<dbReference type="AlphaFoldDB" id="A0A0W1R663"/>
<organism evidence="10 11">
    <name type="scientific">Haloprofundus marisrubri</name>
    <dbReference type="NCBI Taxonomy" id="1514971"/>
    <lineage>
        <taxon>Archaea</taxon>
        <taxon>Methanobacteriati</taxon>
        <taxon>Methanobacteriota</taxon>
        <taxon>Stenosarchaea group</taxon>
        <taxon>Halobacteria</taxon>
        <taxon>Halobacteriales</taxon>
        <taxon>Haloferacaceae</taxon>
        <taxon>Haloprofundus</taxon>
    </lineage>
</organism>
<evidence type="ECO:0000259" key="8">
    <source>
        <dbReference type="Pfam" id="PF02687"/>
    </source>
</evidence>
<dbReference type="PANTHER" id="PTHR30572">
    <property type="entry name" value="MEMBRANE COMPONENT OF TRANSPORTER-RELATED"/>
    <property type="match status" value="1"/>
</dbReference>
<evidence type="ECO:0000256" key="4">
    <source>
        <dbReference type="ARBA" id="ARBA00022989"/>
    </source>
</evidence>
<protein>
    <recommendedName>
        <fullName evidence="12">ABC transporter permease</fullName>
    </recommendedName>
</protein>
<feature type="transmembrane region" description="Helical" evidence="7">
    <location>
        <begin position="26"/>
        <end position="50"/>
    </location>
</feature>
<dbReference type="Pfam" id="PF12704">
    <property type="entry name" value="MacB_PCD"/>
    <property type="match status" value="1"/>
</dbReference>